<evidence type="ECO:0000259" key="6">
    <source>
        <dbReference type="PROSITE" id="PS51387"/>
    </source>
</evidence>
<dbReference type="Gene3D" id="3.40.462.20">
    <property type="match status" value="1"/>
</dbReference>
<reference evidence="8" key="1">
    <citation type="journal article" date="2019" name="Int. J. Syst. Evol. Microbiol.">
        <title>The Global Catalogue of Microorganisms (GCM) 10K type strain sequencing project: providing services to taxonomists for standard genome sequencing and annotation.</title>
        <authorList>
            <consortium name="The Broad Institute Genomics Platform"/>
            <consortium name="The Broad Institute Genome Sequencing Center for Infectious Disease"/>
            <person name="Wu L."/>
            <person name="Ma J."/>
        </authorList>
    </citation>
    <scope>NUCLEOTIDE SEQUENCE [LARGE SCALE GENOMIC DNA]</scope>
    <source>
        <strain evidence="8">CGMCC 4.7466</strain>
    </source>
</reference>
<comment type="cofactor">
    <cofactor evidence="1">
        <name>FAD</name>
        <dbReference type="ChEBI" id="CHEBI:57692"/>
    </cofactor>
</comment>
<dbReference type="RefSeq" id="WP_377069051.1">
    <property type="nucleotide sequence ID" value="NZ_JBHSJJ010000023.1"/>
</dbReference>
<dbReference type="PANTHER" id="PTHR42973">
    <property type="entry name" value="BINDING OXIDOREDUCTASE, PUTATIVE (AFU_ORTHOLOGUE AFUA_1G17690)-RELATED"/>
    <property type="match status" value="1"/>
</dbReference>
<comment type="similarity">
    <text evidence="2">Belongs to the oxygen-dependent FAD-linked oxidoreductase family.</text>
</comment>
<dbReference type="SUPFAM" id="SSF56176">
    <property type="entry name" value="FAD-binding/transporter-associated domain-like"/>
    <property type="match status" value="1"/>
</dbReference>
<keyword evidence="3" id="KW-0285">Flavoprotein</keyword>
<dbReference type="PROSITE" id="PS51387">
    <property type="entry name" value="FAD_PCMH"/>
    <property type="match status" value="1"/>
</dbReference>
<evidence type="ECO:0000256" key="3">
    <source>
        <dbReference type="ARBA" id="ARBA00022630"/>
    </source>
</evidence>
<feature type="domain" description="FAD-binding PCMH-type" evidence="6">
    <location>
        <begin position="42"/>
        <end position="212"/>
    </location>
</feature>
<comment type="caution">
    <text evidence="7">The sequence shown here is derived from an EMBL/GenBank/DDBJ whole genome shotgun (WGS) entry which is preliminary data.</text>
</comment>
<proteinExistence type="inferred from homology"/>
<evidence type="ECO:0000256" key="4">
    <source>
        <dbReference type="ARBA" id="ARBA00022827"/>
    </source>
</evidence>
<gene>
    <name evidence="7" type="ORF">ACFPFU_24190</name>
</gene>
<dbReference type="InterPro" id="IPR016166">
    <property type="entry name" value="FAD-bd_PCMH"/>
</dbReference>
<evidence type="ECO:0000313" key="8">
    <source>
        <dbReference type="Proteomes" id="UP001595818"/>
    </source>
</evidence>
<dbReference type="EMBL" id="JBHSJJ010000023">
    <property type="protein sequence ID" value="MFC4874826.1"/>
    <property type="molecule type" value="Genomic_DNA"/>
</dbReference>
<dbReference type="InterPro" id="IPR016167">
    <property type="entry name" value="FAD-bd_PCMH_sub1"/>
</dbReference>
<keyword evidence="8" id="KW-1185">Reference proteome</keyword>
<sequence>MTTTLIIGEQSLQDFQTTFRGALITPDHKSYDDCRALYNGMIDKHPALIAQCTGVADVMAAVNFGRDNNLLTAIRGGGHNGPGLGSCDDGLVIDLSRMKGIRVDPESQTVRVEAGCTTGDLDHATHAFGLAVPTGIISTTGIAGLTLGGGHGYLSRQYGLTIDNLLEVDMVLADGSFVSANRGVHEDLFWAIRGGGGNFGVVTSFVFQLHPVSRVYAGPVAWKLADARHIMKAYREFLSQAPEKLGAFLGLKTILSTAPFPEEIWGERICLIMFCYNGNEDDAREVIAPLLDKLPKPLLNWLQPLPYPTVQAMFDPLYPKGYQWYWNGDFVRELTDEAIEKHIENAANAPSEFCAMHLYPIDRAVQRVGSGDTAWSRRDATWSMVIVGIDPEPEKADELKDWSRNYRESLSPFNGNGAYINFMMEEGGERIKAFYGANYDGLVEIKRKYDPENFFRVNQNIKP</sequence>
<dbReference type="InterPro" id="IPR006094">
    <property type="entry name" value="Oxid_FAD_bind_N"/>
</dbReference>
<keyword evidence="5" id="KW-0560">Oxidoreductase</keyword>
<evidence type="ECO:0000256" key="5">
    <source>
        <dbReference type="ARBA" id="ARBA00023002"/>
    </source>
</evidence>
<dbReference type="InterPro" id="IPR036318">
    <property type="entry name" value="FAD-bd_PCMH-like_sf"/>
</dbReference>
<dbReference type="Proteomes" id="UP001595818">
    <property type="component" value="Unassembled WGS sequence"/>
</dbReference>
<accession>A0ABV9T8N6</accession>
<evidence type="ECO:0000313" key="7">
    <source>
        <dbReference type="EMBL" id="MFC4874826.1"/>
    </source>
</evidence>
<dbReference type="PANTHER" id="PTHR42973:SF39">
    <property type="entry name" value="FAD-BINDING PCMH-TYPE DOMAIN-CONTAINING PROTEIN"/>
    <property type="match status" value="1"/>
</dbReference>
<dbReference type="InterPro" id="IPR012951">
    <property type="entry name" value="BBE"/>
</dbReference>
<keyword evidence="4" id="KW-0274">FAD</keyword>
<dbReference type="Pfam" id="PF01565">
    <property type="entry name" value="FAD_binding_4"/>
    <property type="match status" value="1"/>
</dbReference>
<evidence type="ECO:0000256" key="2">
    <source>
        <dbReference type="ARBA" id="ARBA00005466"/>
    </source>
</evidence>
<dbReference type="Gene3D" id="3.30.43.10">
    <property type="entry name" value="Uridine Diphospho-n-acetylenolpyruvylglucosamine Reductase, domain 2"/>
    <property type="match status" value="1"/>
</dbReference>
<dbReference type="InterPro" id="IPR050416">
    <property type="entry name" value="FAD-linked_Oxidoreductase"/>
</dbReference>
<dbReference type="InterPro" id="IPR016169">
    <property type="entry name" value="FAD-bd_PCMH_sub2"/>
</dbReference>
<organism evidence="7 8">
    <name type="scientific">Negadavirga shengliensis</name>
    <dbReference type="NCBI Taxonomy" id="1389218"/>
    <lineage>
        <taxon>Bacteria</taxon>
        <taxon>Pseudomonadati</taxon>
        <taxon>Bacteroidota</taxon>
        <taxon>Cytophagia</taxon>
        <taxon>Cytophagales</taxon>
        <taxon>Cyclobacteriaceae</taxon>
        <taxon>Negadavirga</taxon>
    </lineage>
</organism>
<protein>
    <submittedName>
        <fullName evidence="7">FAD-binding oxidoreductase</fullName>
    </submittedName>
</protein>
<dbReference type="Pfam" id="PF08031">
    <property type="entry name" value="BBE"/>
    <property type="match status" value="1"/>
</dbReference>
<dbReference type="Gene3D" id="3.30.465.10">
    <property type="match status" value="1"/>
</dbReference>
<evidence type="ECO:0000256" key="1">
    <source>
        <dbReference type="ARBA" id="ARBA00001974"/>
    </source>
</evidence>
<name>A0ABV9T8N6_9BACT</name>